<evidence type="ECO:0000259" key="10">
    <source>
        <dbReference type="PROSITE" id="PS51178"/>
    </source>
</evidence>
<dbReference type="PANTHER" id="PTHR32282">
    <property type="entry name" value="BINDING PROTEIN TRANSPEPTIDASE, PUTATIVE-RELATED"/>
    <property type="match status" value="1"/>
</dbReference>
<gene>
    <name evidence="11" type="ORF">C8E83_0239</name>
</gene>
<name>A0A495IBW4_9MICO</name>
<dbReference type="InterPro" id="IPR036950">
    <property type="entry name" value="PBP_transglycosylase"/>
</dbReference>
<dbReference type="GO" id="GO:0009252">
    <property type="term" value="P:peptidoglycan biosynthetic process"/>
    <property type="evidence" value="ECO:0007669"/>
    <property type="project" value="TreeGrafter"/>
</dbReference>
<comment type="caution">
    <text evidence="11">The sequence shown here is derived from an EMBL/GenBank/DDBJ whole genome shotgun (WGS) entry which is preliminary data.</text>
</comment>
<dbReference type="SUPFAM" id="SSF53955">
    <property type="entry name" value="Lysozyme-like"/>
    <property type="match status" value="1"/>
</dbReference>
<evidence type="ECO:0000256" key="5">
    <source>
        <dbReference type="ARBA" id="ARBA00022801"/>
    </source>
</evidence>
<proteinExistence type="predicted"/>
<dbReference type="GO" id="GO:0008955">
    <property type="term" value="F:peptidoglycan glycosyltransferase activity"/>
    <property type="evidence" value="ECO:0007669"/>
    <property type="project" value="UniProtKB-EC"/>
</dbReference>
<dbReference type="Gene3D" id="3.40.710.10">
    <property type="entry name" value="DD-peptidase/beta-lactamase superfamily"/>
    <property type="match status" value="1"/>
</dbReference>
<comment type="catalytic activity">
    <reaction evidence="8">
        <text>[GlcNAc-(1-&gt;4)-Mur2Ac(oyl-L-Ala-gamma-D-Glu-L-Lys-D-Ala-D-Ala)](n)-di-trans,octa-cis-undecaprenyl diphosphate + beta-D-GlcNAc-(1-&gt;4)-Mur2Ac(oyl-L-Ala-gamma-D-Glu-L-Lys-D-Ala-D-Ala)-di-trans,octa-cis-undecaprenyl diphosphate = [GlcNAc-(1-&gt;4)-Mur2Ac(oyl-L-Ala-gamma-D-Glu-L-Lys-D-Ala-D-Ala)](n+1)-di-trans,octa-cis-undecaprenyl diphosphate + di-trans,octa-cis-undecaprenyl diphosphate + H(+)</text>
        <dbReference type="Rhea" id="RHEA:23708"/>
        <dbReference type="Rhea" id="RHEA-COMP:9602"/>
        <dbReference type="Rhea" id="RHEA-COMP:9603"/>
        <dbReference type="ChEBI" id="CHEBI:15378"/>
        <dbReference type="ChEBI" id="CHEBI:58405"/>
        <dbReference type="ChEBI" id="CHEBI:60033"/>
        <dbReference type="ChEBI" id="CHEBI:78435"/>
        <dbReference type="EC" id="2.4.99.28"/>
    </reaction>
</comment>
<dbReference type="OrthoDB" id="9766909at2"/>
<keyword evidence="1 11" id="KW-0121">Carboxypeptidase</keyword>
<dbReference type="SMART" id="SM00740">
    <property type="entry name" value="PASTA"/>
    <property type="match status" value="2"/>
</dbReference>
<dbReference type="InterPro" id="IPR012338">
    <property type="entry name" value="Beta-lactam/transpept-like"/>
</dbReference>
<dbReference type="GO" id="GO:0009002">
    <property type="term" value="F:serine-type D-Ala-D-Ala carboxypeptidase activity"/>
    <property type="evidence" value="ECO:0007669"/>
    <property type="project" value="UniProtKB-EC"/>
</dbReference>
<evidence type="ECO:0000256" key="9">
    <source>
        <dbReference type="SAM" id="MobiDB-lite"/>
    </source>
</evidence>
<feature type="domain" description="PASTA" evidence="10">
    <location>
        <begin position="771"/>
        <end position="840"/>
    </location>
</feature>
<evidence type="ECO:0000256" key="6">
    <source>
        <dbReference type="ARBA" id="ARBA00023268"/>
    </source>
</evidence>
<evidence type="ECO:0000256" key="8">
    <source>
        <dbReference type="ARBA" id="ARBA00049902"/>
    </source>
</evidence>
<protein>
    <submittedName>
        <fullName evidence="11">Membrane peptidoglycan carboxypeptidase</fullName>
    </submittedName>
</protein>
<feature type="compositionally biased region" description="Polar residues" evidence="9">
    <location>
        <begin position="809"/>
        <end position="824"/>
    </location>
</feature>
<dbReference type="CDD" id="cd06577">
    <property type="entry name" value="PASTA_pknB"/>
    <property type="match status" value="2"/>
</dbReference>
<evidence type="ECO:0000256" key="2">
    <source>
        <dbReference type="ARBA" id="ARBA00022670"/>
    </source>
</evidence>
<dbReference type="Gene3D" id="1.10.3810.10">
    <property type="entry name" value="Biosynthetic peptidoglycan transglycosylase-like"/>
    <property type="match status" value="1"/>
</dbReference>
<evidence type="ECO:0000256" key="4">
    <source>
        <dbReference type="ARBA" id="ARBA00022679"/>
    </source>
</evidence>
<dbReference type="EMBL" id="RBKS01000001">
    <property type="protein sequence ID" value="RKR73150.1"/>
    <property type="molecule type" value="Genomic_DNA"/>
</dbReference>
<dbReference type="SUPFAM" id="SSF56601">
    <property type="entry name" value="beta-lactamase/transpeptidase-like"/>
    <property type="match status" value="1"/>
</dbReference>
<dbReference type="InterPro" id="IPR005543">
    <property type="entry name" value="PASTA_dom"/>
</dbReference>
<evidence type="ECO:0000256" key="3">
    <source>
        <dbReference type="ARBA" id="ARBA00022676"/>
    </source>
</evidence>
<dbReference type="Pfam" id="PF00905">
    <property type="entry name" value="Transpeptidase"/>
    <property type="match status" value="1"/>
</dbReference>
<evidence type="ECO:0000256" key="1">
    <source>
        <dbReference type="ARBA" id="ARBA00022645"/>
    </source>
</evidence>
<reference evidence="11 12" key="1">
    <citation type="submission" date="2018-10" db="EMBL/GenBank/DDBJ databases">
        <title>Sequencing the genomes of 1000 actinobacteria strains.</title>
        <authorList>
            <person name="Klenk H.-P."/>
        </authorList>
    </citation>
    <scope>NUCLEOTIDE SEQUENCE [LARGE SCALE GENOMIC DNA]</scope>
    <source>
        <strain evidence="11 12">DSM 17894</strain>
    </source>
</reference>
<evidence type="ECO:0000313" key="12">
    <source>
        <dbReference type="Proteomes" id="UP000280008"/>
    </source>
</evidence>
<keyword evidence="3" id="KW-0328">Glycosyltransferase</keyword>
<dbReference type="Gene3D" id="3.30.10.20">
    <property type="match status" value="2"/>
</dbReference>
<keyword evidence="2" id="KW-0645">Protease</keyword>
<dbReference type="GO" id="GO:0006508">
    <property type="term" value="P:proteolysis"/>
    <property type="evidence" value="ECO:0007669"/>
    <property type="project" value="UniProtKB-KW"/>
</dbReference>
<sequence length="851" mass="88569">MSAPKQRPTSVVGAVLGFVGFSALAGLLVTIGVTPALAVGSVTASSSVGIFNSLPDYISIGQLQQRNTLYATAGGKQVAFATLYDQNRVNDTWDNVSDNLKKAAVDGEDRRFYEHGGVDLTSIIRAGIGSVTGGLGAAGGGSTLTMQLVKNIRLAQAQNAPTIAEQKALSAEATDTSITRKLQEMKLAIGLEKKYTKNEILLAYLNIAYFGDQAYGVEAAAQHYYDKSAKDLTPIEAASLIAIVQFPTSRNLSTPKNYAANEGRRNVILKSMLQEGDIDQKYYDAALKISPAKYVKLTPPTQGCAAVTWPGAQNFCDYVQRNVGNFSFLGSTTKEREANWKTGGYKLYTTLNLDLTANAKSQIDSYAPNTETRFDLGGVVDSVQPGTGRVIVMAQNKNYTAGSGNSTQTSLNFSTDEAYGNSGGFQTGSTYKAFTLADWLAKGHGLNEYVDATPRTFSPFTQCGKKIVPSPPYSPKNDEGYIRGNMSVMTATALSVNVAFVAMAQDLDLCDIKTTAESLGVHPAKTGAQLEANPSSVLGTNYIAPLTMAAAYAGIANNGVYCSPILVDKAIDSTGKDLGGQPKSCKRAMSADVAHGVVYALKGTLTGGGTAVGADPGNGGQYFAKTGTTDAADQIWLIGSNTALTTVTWMGNIEGKTSLRQEYGPHGQYASSRASLFNAIATVNDTLYKGGDFTDPPQDEIYGTTGVTVPDVTGMSTTDAENALIAAGLGYTIGSPVASSQPQGDIATTSPAAGVSVAQGTRVQINPSDGSQATTSVPTVTGQTLKDAESALSSAGFDTSKVTVTYAQSDDSQKCDVQSSTPAGGSQAAADTAIQLTVGGGTAGTDPGNCT</sequence>
<dbReference type="PROSITE" id="PS51178">
    <property type="entry name" value="PASTA"/>
    <property type="match status" value="2"/>
</dbReference>
<dbReference type="GO" id="GO:0008658">
    <property type="term" value="F:penicillin binding"/>
    <property type="evidence" value="ECO:0007669"/>
    <property type="project" value="InterPro"/>
</dbReference>
<dbReference type="InterPro" id="IPR001264">
    <property type="entry name" value="Glyco_trans_51"/>
</dbReference>
<organism evidence="11 12">
    <name type="scientific">Frondihabitans australicus</name>
    <dbReference type="NCBI Taxonomy" id="386892"/>
    <lineage>
        <taxon>Bacteria</taxon>
        <taxon>Bacillati</taxon>
        <taxon>Actinomycetota</taxon>
        <taxon>Actinomycetes</taxon>
        <taxon>Micrococcales</taxon>
        <taxon>Microbacteriaceae</taxon>
        <taxon>Frondihabitans</taxon>
    </lineage>
</organism>
<dbReference type="RefSeq" id="WP_121368053.1">
    <property type="nucleotide sequence ID" value="NZ_RBKS01000001.1"/>
</dbReference>
<dbReference type="InterPro" id="IPR001460">
    <property type="entry name" value="PCN-bd_Tpept"/>
</dbReference>
<dbReference type="Pfam" id="PF03793">
    <property type="entry name" value="PASTA"/>
    <property type="match status" value="2"/>
</dbReference>
<dbReference type="Proteomes" id="UP000280008">
    <property type="component" value="Unassembled WGS sequence"/>
</dbReference>
<feature type="region of interest" description="Disordered" evidence="9">
    <location>
        <begin position="809"/>
        <end position="828"/>
    </location>
</feature>
<dbReference type="InterPro" id="IPR023346">
    <property type="entry name" value="Lysozyme-like_dom_sf"/>
</dbReference>
<keyword evidence="4" id="KW-0808">Transferase</keyword>
<dbReference type="GO" id="GO:0030288">
    <property type="term" value="C:outer membrane-bounded periplasmic space"/>
    <property type="evidence" value="ECO:0007669"/>
    <property type="project" value="TreeGrafter"/>
</dbReference>
<feature type="domain" description="PASTA" evidence="10">
    <location>
        <begin position="703"/>
        <end position="769"/>
    </location>
</feature>
<dbReference type="Pfam" id="PF00912">
    <property type="entry name" value="Transgly"/>
    <property type="match status" value="1"/>
</dbReference>
<dbReference type="PANTHER" id="PTHR32282:SF33">
    <property type="entry name" value="PEPTIDOGLYCAN GLYCOSYLTRANSFERASE"/>
    <property type="match status" value="1"/>
</dbReference>
<accession>A0A495IBW4</accession>
<keyword evidence="12" id="KW-1185">Reference proteome</keyword>
<keyword evidence="6" id="KW-0511">Multifunctional enzyme</keyword>
<keyword evidence="5" id="KW-0378">Hydrolase</keyword>
<evidence type="ECO:0000313" key="11">
    <source>
        <dbReference type="EMBL" id="RKR73150.1"/>
    </source>
</evidence>
<dbReference type="InterPro" id="IPR050396">
    <property type="entry name" value="Glycosyltr_51/Transpeptidase"/>
</dbReference>
<comment type="catalytic activity">
    <reaction evidence="7">
        <text>Preferential cleavage: (Ac)2-L-Lys-D-Ala-|-D-Ala. Also transpeptidation of peptidyl-alanyl moieties that are N-acyl substituents of D-alanine.</text>
        <dbReference type="EC" id="3.4.16.4"/>
    </reaction>
</comment>
<dbReference type="AlphaFoldDB" id="A0A495IBW4"/>
<evidence type="ECO:0000256" key="7">
    <source>
        <dbReference type="ARBA" id="ARBA00034000"/>
    </source>
</evidence>